<dbReference type="OrthoDB" id="285510at2759"/>
<evidence type="ECO:0000313" key="2">
    <source>
        <dbReference type="EMBL" id="KRX08020.1"/>
    </source>
</evidence>
<dbReference type="Proteomes" id="UP000054937">
    <property type="component" value="Unassembled WGS sequence"/>
</dbReference>
<evidence type="ECO:0000313" key="3">
    <source>
        <dbReference type="Proteomes" id="UP000054937"/>
    </source>
</evidence>
<keyword evidence="1" id="KW-0175">Coiled coil</keyword>
<protein>
    <submittedName>
        <fullName evidence="2">Uncharacterized protein</fullName>
    </submittedName>
</protein>
<organism evidence="2 3">
    <name type="scientific">Pseudocohnilembus persalinus</name>
    <name type="common">Ciliate</name>
    <dbReference type="NCBI Taxonomy" id="266149"/>
    <lineage>
        <taxon>Eukaryota</taxon>
        <taxon>Sar</taxon>
        <taxon>Alveolata</taxon>
        <taxon>Ciliophora</taxon>
        <taxon>Intramacronucleata</taxon>
        <taxon>Oligohymenophorea</taxon>
        <taxon>Scuticociliatia</taxon>
        <taxon>Philasterida</taxon>
        <taxon>Pseudocohnilembidae</taxon>
        <taxon>Pseudocohnilembus</taxon>
    </lineage>
</organism>
<name>A0A0V0R0I7_PSEPJ</name>
<dbReference type="EMBL" id="LDAU01000076">
    <property type="protein sequence ID" value="KRX08020.1"/>
    <property type="molecule type" value="Genomic_DNA"/>
</dbReference>
<dbReference type="AlphaFoldDB" id="A0A0V0R0I7"/>
<sequence length="141" mass="16526">MDRIPNLFLKIQDDAKFQQIFQDLIAEFVLDKSRPYLNKYQEIETYAEVLDSQSYIKELAILIAEHNLSTSKQIACASDNLFSFQVPLVIVQLILKKFDEEDQLKINLELMKDELAIFIQKLKAIQNKIQEQDNQGQFEEI</sequence>
<comment type="caution">
    <text evidence="2">The sequence shown here is derived from an EMBL/GenBank/DDBJ whole genome shotgun (WGS) entry which is preliminary data.</text>
</comment>
<gene>
    <name evidence="2" type="ORF">PPERSA_06198</name>
</gene>
<accession>A0A0V0R0I7</accession>
<keyword evidence="3" id="KW-1185">Reference proteome</keyword>
<proteinExistence type="predicted"/>
<dbReference type="InParanoid" id="A0A0V0R0I7"/>
<evidence type="ECO:0000256" key="1">
    <source>
        <dbReference type="SAM" id="Coils"/>
    </source>
</evidence>
<reference evidence="2 3" key="1">
    <citation type="journal article" date="2015" name="Sci. Rep.">
        <title>Genome of the facultative scuticociliatosis pathogen Pseudocohnilembus persalinus provides insight into its virulence through horizontal gene transfer.</title>
        <authorList>
            <person name="Xiong J."/>
            <person name="Wang G."/>
            <person name="Cheng J."/>
            <person name="Tian M."/>
            <person name="Pan X."/>
            <person name="Warren A."/>
            <person name="Jiang C."/>
            <person name="Yuan D."/>
            <person name="Miao W."/>
        </authorList>
    </citation>
    <scope>NUCLEOTIDE SEQUENCE [LARGE SCALE GENOMIC DNA]</scope>
    <source>
        <strain evidence="2">36N120E</strain>
    </source>
</reference>
<feature type="coiled-coil region" evidence="1">
    <location>
        <begin position="108"/>
        <end position="135"/>
    </location>
</feature>